<accession>A0A366HT66</accession>
<feature type="transmembrane region" description="Helical" evidence="8">
    <location>
        <begin position="64"/>
        <end position="84"/>
    </location>
</feature>
<feature type="transmembrane region" description="Helical" evidence="8">
    <location>
        <begin position="228"/>
        <end position="250"/>
    </location>
</feature>
<dbReference type="EMBL" id="QNRR01000001">
    <property type="protein sequence ID" value="RBP47462.1"/>
    <property type="molecule type" value="Genomic_DNA"/>
</dbReference>
<keyword evidence="3" id="KW-0813">Transport</keyword>
<dbReference type="OrthoDB" id="9812358at2"/>
<evidence type="ECO:0000256" key="7">
    <source>
        <dbReference type="ARBA" id="ARBA00023136"/>
    </source>
</evidence>
<evidence type="ECO:0000313" key="10">
    <source>
        <dbReference type="Proteomes" id="UP000253426"/>
    </source>
</evidence>
<evidence type="ECO:0000256" key="6">
    <source>
        <dbReference type="ARBA" id="ARBA00022989"/>
    </source>
</evidence>
<sequence>MNPFSLQDRTMVLAARFVIAALTCGLLYWGREVLMPLALATLIAFMLHPLAVRLQRIRVPRLISVGSVMLLATGLIVTAVWFITVQVASFTNELPSYQKNISQKIGQVQGSMRGGALEKLQKVFHSLEREAKAREEAVAPASISNEPMPVVIESKERWFDFSLTNAAIPLMEPLVTGGLIFVLVALMLLRWEDLRARLVSVMNQNITRTTRAIDDAGKRIARYLAAQMFINGSFGLVIGLGLWALGVPYAGLWGLCAAMFRYVPYLGPLVAAALPIMVSLVTSEGWTQVLSVGALFLTLELVSNNVLEPWLYGWRVGLSEIGVILAAVAWTFLWGTAGLVLAVPLTVCLVVLGEHVPAISFFSQLLGDKPALPLHLRFYQRLLAHDKNEAAELTKNHAKAHGFAKAGDEIIAPALAHARGEEMRGALSEEEVEEFAAAIPYILDRTDDEIDEEEEADAARQSSAVSAGPVVVWPLCSLSEALVPLLQHHCTDLPCRWQVIAEGSLTSEAIGRLAREEEQPEAVCLLLLTHEDLSRTRNLCKKLRHAFPDVHITVAFWAESRMDTDMTQAIEKLGYAKITWTPSETRGDLAPHILDHAREVEENAPRVPNAQPVVRDAREAVPA</sequence>
<evidence type="ECO:0000256" key="8">
    <source>
        <dbReference type="SAM" id="Phobius"/>
    </source>
</evidence>
<proteinExistence type="inferred from homology"/>
<feature type="transmembrane region" description="Helical" evidence="8">
    <location>
        <begin position="35"/>
        <end position="52"/>
    </location>
</feature>
<protein>
    <submittedName>
        <fullName evidence="9">Putative PurR-regulated permease PerM</fullName>
    </submittedName>
</protein>
<comment type="caution">
    <text evidence="9">The sequence shown here is derived from an EMBL/GenBank/DDBJ whole genome shotgun (WGS) entry which is preliminary data.</text>
</comment>
<evidence type="ECO:0000313" key="9">
    <source>
        <dbReference type="EMBL" id="RBP47462.1"/>
    </source>
</evidence>
<dbReference type="Pfam" id="PF01594">
    <property type="entry name" value="AI-2E_transport"/>
    <property type="match status" value="1"/>
</dbReference>
<evidence type="ECO:0000256" key="5">
    <source>
        <dbReference type="ARBA" id="ARBA00022692"/>
    </source>
</evidence>
<feature type="transmembrane region" description="Helical" evidence="8">
    <location>
        <begin position="12"/>
        <end position="29"/>
    </location>
</feature>
<dbReference type="PANTHER" id="PTHR21716">
    <property type="entry name" value="TRANSMEMBRANE PROTEIN"/>
    <property type="match status" value="1"/>
</dbReference>
<dbReference type="AlphaFoldDB" id="A0A366HT66"/>
<organism evidence="9 10">
    <name type="scientific">Roseimicrobium gellanilyticum</name>
    <dbReference type="NCBI Taxonomy" id="748857"/>
    <lineage>
        <taxon>Bacteria</taxon>
        <taxon>Pseudomonadati</taxon>
        <taxon>Verrucomicrobiota</taxon>
        <taxon>Verrucomicrobiia</taxon>
        <taxon>Verrucomicrobiales</taxon>
        <taxon>Verrucomicrobiaceae</taxon>
        <taxon>Roseimicrobium</taxon>
    </lineage>
</organism>
<evidence type="ECO:0000256" key="3">
    <source>
        <dbReference type="ARBA" id="ARBA00022448"/>
    </source>
</evidence>
<dbReference type="PANTHER" id="PTHR21716:SF53">
    <property type="entry name" value="PERMEASE PERM-RELATED"/>
    <property type="match status" value="1"/>
</dbReference>
<keyword evidence="5 8" id="KW-0812">Transmembrane</keyword>
<evidence type="ECO:0000256" key="2">
    <source>
        <dbReference type="ARBA" id="ARBA00009773"/>
    </source>
</evidence>
<name>A0A366HT66_9BACT</name>
<evidence type="ECO:0000256" key="4">
    <source>
        <dbReference type="ARBA" id="ARBA00022475"/>
    </source>
</evidence>
<dbReference type="InterPro" id="IPR002549">
    <property type="entry name" value="AI-2E-like"/>
</dbReference>
<comment type="similarity">
    <text evidence="2">Belongs to the autoinducer-2 exporter (AI-2E) (TC 2.A.86) family.</text>
</comment>
<dbReference type="GO" id="GO:0005886">
    <property type="term" value="C:plasma membrane"/>
    <property type="evidence" value="ECO:0007669"/>
    <property type="project" value="UniProtKB-SubCell"/>
</dbReference>
<reference evidence="9 10" key="1">
    <citation type="submission" date="2018-06" db="EMBL/GenBank/DDBJ databases">
        <title>Genomic Encyclopedia of Type Strains, Phase IV (KMG-IV): sequencing the most valuable type-strain genomes for metagenomic binning, comparative biology and taxonomic classification.</title>
        <authorList>
            <person name="Goeker M."/>
        </authorList>
    </citation>
    <scope>NUCLEOTIDE SEQUENCE [LARGE SCALE GENOMIC DNA]</scope>
    <source>
        <strain evidence="9 10">DSM 25532</strain>
    </source>
</reference>
<feature type="transmembrane region" description="Helical" evidence="8">
    <location>
        <begin position="166"/>
        <end position="189"/>
    </location>
</feature>
<feature type="transmembrane region" description="Helical" evidence="8">
    <location>
        <begin position="327"/>
        <end position="352"/>
    </location>
</feature>
<keyword evidence="6 8" id="KW-1133">Transmembrane helix</keyword>
<dbReference type="RefSeq" id="WP_113956396.1">
    <property type="nucleotide sequence ID" value="NZ_QNRR01000001.1"/>
</dbReference>
<dbReference type="Proteomes" id="UP000253426">
    <property type="component" value="Unassembled WGS sequence"/>
</dbReference>
<keyword evidence="7 8" id="KW-0472">Membrane</keyword>
<feature type="transmembrane region" description="Helical" evidence="8">
    <location>
        <begin position="262"/>
        <end position="282"/>
    </location>
</feature>
<keyword evidence="10" id="KW-1185">Reference proteome</keyword>
<comment type="subcellular location">
    <subcellularLocation>
        <location evidence="1">Cell membrane</location>
        <topology evidence="1">Multi-pass membrane protein</topology>
    </subcellularLocation>
</comment>
<gene>
    <name evidence="9" type="ORF">DES53_101259</name>
</gene>
<keyword evidence="4" id="KW-1003">Cell membrane</keyword>
<evidence type="ECO:0000256" key="1">
    <source>
        <dbReference type="ARBA" id="ARBA00004651"/>
    </source>
</evidence>
<feature type="transmembrane region" description="Helical" evidence="8">
    <location>
        <begin position="289"/>
        <end position="307"/>
    </location>
</feature>